<feature type="transmembrane region" description="Helical" evidence="10">
    <location>
        <begin position="67"/>
        <end position="86"/>
    </location>
</feature>
<feature type="transmembrane region" description="Helical" evidence="10">
    <location>
        <begin position="477"/>
        <end position="498"/>
    </location>
</feature>
<evidence type="ECO:0000256" key="2">
    <source>
        <dbReference type="ARBA" id="ARBA00022448"/>
    </source>
</evidence>
<accession>A0A0B7GTK9</accession>
<evidence type="ECO:0000256" key="6">
    <source>
        <dbReference type="ARBA" id="ARBA00022958"/>
    </source>
</evidence>
<dbReference type="OrthoDB" id="9810952at2"/>
<organism evidence="11 12">
    <name type="scientific">Treponema phagedenis</name>
    <dbReference type="NCBI Taxonomy" id="162"/>
    <lineage>
        <taxon>Bacteria</taxon>
        <taxon>Pseudomonadati</taxon>
        <taxon>Spirochaetota</taxon>
        <taxon>Spirochaetia</taxon>
        <taxon>Spirochaetales</taxon>
        <taxon>Treponemataceae</taxon>
        <taxon>Treponema</taxon>
    </lineage>
</organism>
<dbReference type="Proteomes" id="UP000042527">
    <property type="component" value="Unassembled WGS sequence"/>
</dbReference>
<evidence type="ECO:0000256" key="8">
    <source>
        <dbReference type="ARBA" id="ARBA00023065"/>
    </source>
</evidence>
<dbReference type="InterPro" id="IPR003445">
    <property type="entry name" value="Cat_transpt"/>
</dbReference>
<evidence type="ECO:0000256" key="9">
    <source>
        <dbReference type="ARBA" id="ARBA00023136"/>
    </source>
</evidence>
<dbReference type="GO" id="GO:0005886">
    <property type="term" value="C:plasma membrane"/>
    <property type="evidence" value="ECO:0007669"/>
    <property type="project" value="UniProtKB-SubCell"/>
</dbReference>
<feature type="transmembrane region" description="Helical" evidence="10">
    <location>
        <begin position="276"/>
        <end position="296"/>
    </location>
</feature>
<evidence type="ECO:0000256" key="4">
    <source>
        <dbReference type="ARBA" id="ARBA00022538"/>
    </source>
</evidence>
<dbReference type="PANTHER" id="PTHR32024:SF1">
    <property type="entry name" value="KTR SYSTEM POTASSIUM UPTAKE PROTEIN B"/>
    <property type="match status" value="1"/>
</dbReference>
<comment type="subcellular location">
    <subcellularLocation>
        <location evidence="1">Cell membrane</location>
        <topology evidence="1">Multi-pass membrane protein</topology>
    </subcellularLocation>
</comment>
<dbReference type="InterPro" id="IPR004772">
    <property type="entry name" value="TrkH"/>
</dbReference>
<sequence length="572" mass="62454">MKQKNGMLFLAASMSILLIILEEINSFSSVMYIAFGGNILILLLIGATILLPMKNEKYAKIFIQKNLLKLLTIILLIALFVLAKITSGIKTVNIYTLFNLIKNIFLLALVITAIRGQGKISKQAVTNPAQTLILSFLTVIIIGAYLLKLPISSSDHVGLSLLSSLFTATSAVCVTGSTVINVAEQLSGFGKLILILLIQIGGLGFMVLSFFGMLALRRKLSLQDKLIVSYMINEDDMSDLFKGLKVIIIATFTIEAISAFFLFFGFMQIEGFGIKALAYACFHAVSAFCNAGFSLYPNNMESFTGNYIIGLVIPCTIILGGISFVVISEMAMRSKRRIKNLFSAQKKALKPMSLNTYVVLKITAVVLIVSFSGFYLLEHEYAMKDYGLGTQYLASFFQAVTLRTAGFSSLPFGSFRQPTLFFMVFIMFLGGASGSTAGGIKLNTIAAIIASFKSFLKNEQHAKIRNMVLHIKQIEKAFLIFGFGLSVVCVGVFCLSITERFYFLPLLFETVSAFATVGLSTGITPELTVYGQLIIIVLMFIGRVGPLTILTAVSKPEPESNITYAYSSLAIG</sequence>
<dbReference type="AlphaFoldDB" id="A0A0B7GTK9"/>
<keyword evidence="9 10" id="KW-0472">Membrane</keyword>
<feature type="transmembrane region" description="Helical" evidence="10">
    <location>
        <begin position="157"/>
        <end position="180"/>
    </location>
</feature>
<feature type="transmembrane region" description="Helical" evidence="10">
    <location>
        <begin position="30"/>
        <end position="51"/>
    </location>
</feature>
<proteinExistence type="predicted"/>
<name>A0A0B7GTK9_TREPH</name>
<feature type="transmembrane region" description="Helical" evidence="10">
    <location>
        <begin position="92"/>
        <end position="111"/>
    </location>
</feature>
<keyword evidence="4" id="KW-0633">Potassium transport</keyword>
<protein>
    <submittedName>
        <fullName evidence="11">Potassium uptake protein, TrkH family</fullName>
    </submittedName>
</protein>
<evidence type="ECO:0000256" key="3">
    <source>
        <dbReference type="ARBA" id="ARBA00022475"/>
    </source>
</evidence>
<feature type="transmembrane region" description="Helical" evidence="10">
    <location>
        <begin position="132"/>
        <end position="151"/>
    </location>
</feature>
<feature type="transmembrane region" description="Helical" evidence="10">
    <location>
        <begin position="192"/>
        <end position="216"/>
    </location>
</feature>
<evidence type="ECO:0000256" key="7">
    <source>
        <dbReference type="ARBA" id="ARBA00022989"/>
    </source>
</evidence>
<dbReference type="RefSeq" id="WP_044634632.1">
    <property type="nucleotide sequence ID" value="NZ_CDNC01000014.1"/>
</dbReference>
<feature type="transmembrane region" description="Helical" evidence="10">
    <location>
        <begin position="308"/>
        <end position="331"/>
    </location>
</feature>
<evidence type="ECO:0000313" key="12">
    <source>
        <dbReference type="Proteomes" id="UP000042527"/>
    </source>
</evidence>
<keyword evidence="5 10" id="KW-0812">Transmembrane</keyword>
<feature type="transmembrane region" description="Helical" evidence="10">
    <location>
        <begin position="352"/>
        <end position="377"/>
    </location>
</feature>
<gene>
    <name evidence="11" type="ORF">TPHV1_210066</name>
</gene>
<feature type="transmembrane region" description="Helical" evidence="10">
    <location>
        <begin position="246"/>
        <end position="264"/>
    </location>
</feature>
<keyword evidence="3" id="KW-1003">Cell membrane</keyword>
<keyword evidence="8" id="KW-0406">Ion transport</keyword>
<evidence type="ECO:0000313" key="11">
    <source>
        <dbReference type="EMBL" id="CEM61833.1"/>
    </source>
</evidence>
<feature type="transmembrane region" description="Helical" evidence="10">
    <location>
        <begin position="7"/>
        <end position="24"/>
    </location>
</feature>
<keyword evidence="12" id="KW-1185">Reference proteome</keyword>
<evidence type="ECO:0000256" key="1">
    <source>
        <dbReference type="ARBA" id="ARBA00004651"/>
    </source>
</evidence>
<evidence type="ECO:0000256" key="10">
    <source>
        <dbReference type="SAM" id="Phobius"/>
    </source>
</evidence>
<dbReference type="EMBL" id="CDNC01000014">
    <property type="protein sequence ID" value="CEM61833.1"/>
    <property type="molecule type" value="Genomic_DNA"/>
</dbReference>
<evidence type="ECO:0000256" key="5">
    <source>
        <dbReference type="ARBA" id="ARBA00022692"/>
    </source>
</evidence>
<dbReference type="PANTHER" id="PTHR32024">
    <property type="entry name" value="TRK SYSTEM POTASSIUM UPTAKE PROTEIN TRKG-RELATED"/>
    <property type="match status" value="1"/>
</dbReference>
<keyword evidence="7 10" id="KW-1133">Transmembrane helix</keyword>
<feature type="transmembrane region" description="Helical" evidence="10">
    <location>
        <begin position="529"/>
        <end position="553"/>
    </location>
</feature>
<dbReference type="GO" id="GO:0015379">
    <property type="term" value="F:potassium:chloride symporter activity"/>
    <property type="evidence" value="ECO:0007669"/>
    <property type="project" value="InterPro"/>
</dbReference>
<keyword evidence="6" id="KW-0630">Potassium</keyword>
<keyword evidence="2" id="KW-0813">Transport</keyword>
<dbReference type="Pfam" id="PF02386">
    <property type="entry name" value="TrkH"/>
    <property type="match status" value="1"/>
</dbReference>
<feature type="transmembrane region" description="Helical" evidence="10">
    <location>
        <begin position="418"/>
        <end position="434"/>
    </location>
</feature>
<dbReference type="NCBIfam" id="TIGR00933">
    <property type="entry name" value="2a38"/>
    <property type="match status" value="1"/>
</dbReference>
<reference evidence="12" key="1">
    <citation type="submission" date="2015-01" db="EMBL/GenBank/DDBJ databases">
        <authorList>
            <person name="Manzoor Shahid"/>
            <person name="Zubair Saima"/>
        </authorList>
    </citation>
    <scope>NUCLEOTIDE SEQUENCE [LARGE SCALE GENOMIC DNA]</scope>
    <source>
        <strain evidence="12">V1</strain>
    </source>
</reference>